<reference evidence="3" key="4">
    <citation type="submission" date="2016-08" db="EMBL/GenBank/DDBJ databases">
        <title>Sequencing, Assembly and Comparative Genomics of S. aureofaciens ATCC 10762.</title>
        <authorList>
            <person name="Gradnigo J.S."/>
            <person name="Johnson N."/>
            <person name="Somerville G.A."/>
        </authorList>
    </citation>
    <scope>NUCLEOTIDE SEQUENCE [LARGE SCALE GENOMIC DNA]</scope>
    <source>
        <strain evidence="3">ATCC 10762</strain>
    </source>
</reference>
<proteinExistence type="predicted"/>
<dbReference type="Pfam" id="PF07332">
    <property type="entry name" value="Phage_holin_3_6"/>
    <property type="match status" value="1"/>
</dbReference>
<reference evidence="4" key="3">
    <citation type="submission" date="2016-08" db="EMBL/GenBank/DDBJ databases">
        <title>Sequencing, assembly and comparative genomics of S. aureofaciens ATCC 10762.</title>
        <authorList>
            <person name="Gradnigo J.S."/>
            <person name="Johnson N."/>
            <person name="Somerville G.A."/>
        </authorList>
    </citation>
    <scope>NUCLEOTIDE SEQUENCE [LARGE SCALE GENOMIC DNA]</scope>
    <source>
        <strain evidence="4">ATCC 10762 / DSM 40127 / CCM 3239 / JCM 4008 / LMG 5968 / NBRC 12843 / NCIMB 8234 / A-377</strain>
    </source>
</reference>
<dbReference type="EMBL" id="JPRF03000016">
    <property type="protein sequence ID" value="OEV38131.1"/>
    <property type="molecule type" value="Genomic_DNA"/>
</dbReference>
<dbReference type="GeneID" id="97484546"/>
<organism evidence="3 4">
    <name type="scientific">Kitasatospora aureofaciens</name>
    <name type="common">Streptomyces aureofaciens</name>
    <dbReference type="NCBI Taxonomy" id="1894"/>
    <lineage>
        <taxon>Bacteria</taxon>
        <taxon>Bacillati</taxon>
        <taxon>Actinomycetota</taxon>
        <taxon>Actinomycetes</taxon>
        <taxon>Kitasatosporales</taxon>
        <taxon>Streptomycetaceae</taxon>
        <taxon>Kitasatospora</taxon>
    </lineage>
</organism>
<dbReference type="Proteomes" id="UP000037395">
    <property type="component" value="Unassembled WGS sequence"/>
</dbReference>
<evidence type="ECO:0000256" key="1">
    <source>
        <dbReference type="SAM" id="Phobius"/>
    </source>
</evidence>
<sequence length="158" mass="16715">MPTGAADPSSNGRAPYEGERSVGQLFAAATADLSSLVHDEIALAKAEIKTDVKRGAAGSIFFVVAGVIGLAGIPMASIAIAFFFHWLGVPLGWSFAISFALHVFVAALVGFVAVRIFKKVTKPERTIEGVQKTAEVLKNARPRPATQEEIDRGLGRIP</sequence>
<dbReference type="KEGG" id="kau:B6264_12755"/>
<keyword evidence="1" id="KW-0812">Transmembrane</keyword>
<protein>
    <submittedName>
        <fullName evidence="3">Transporter</fullName>
    </submittedName>
</protein>
<evidence type="ECO:0000313" key="2">
    <source>
        <dbReference type="EMBL" id="GGU64482.1"/>
    </source>
</evidence>
<accession>A0A1E7NBR1</accession>
<keyword evidence="4" id="KW-1185">Reference proteome</keyword>
<feature type="transmembrane region" description="Helical" evidence="1">
    <location>
        <begin position="60"/>
        <end position="87"/>
    </location>
</feature>
<evidence type="ECO:0000313" key="3">
    <source>
        <dbReference type="EMBL" id="OEV38131.1"/>
    </source>
</evidence>
<reference evidence="2 5" key="1">
    <citation type="journal article" date="2014" name="Int. J. Syst. Evol. Microbiol.">
        <title>Complete genome sequence of Corynebacterium casei LMG S-19264T (=DSM 44701T), isolated from a smear-ripened cheese.</title>
        <authorList>
            <consortium name="US DOE Joint Genome Institute (JGI-PGF)"/>
            <person name="Walter F."/>
            <person name="Albersmeier A."/>
            <person name="Kalinowski J."/>
            <person name="Ruckert C."/>
        </authorList>
    </citation>
    <scope>NUCLEOTIDE SEQUENCE [LARGE SCALE GENOMIC DNA]</scope>
    <source>
        <strain evidence="2 5">JCM 4434</strain>
    </source>
</reference>
<evidence type="ECO:0000313" key="4">
    <source>
        <dbReference type="Proteomes" id="UP000037395"/>
    </source>
</evidence>
<keyword evidence="1" id="KW-0472">Membrane</keyword>
<dbReference type="EMBL" id="BMUB01000003">
    <property type="protein sequence ID" value="GGU64482.1"/>
    <property type="molecule type" value="Genomic_DNA"/>
</dbReference>
<gene>
    <name evidence="2" type="ORF">GCM10010502_13880</name>
    <name evidence="3" type="ORF">HS99_0023340</name>
</gene>
<dbReference type="RefSeq" id="WP_030557840.1">
    <property type="nucleotide sequence ID" value="NZ_BMUB01000003.1"/>
</dbReference>
<name>A0A1E7NBR1_KITAU</name>
<dbReference type="Proteomes" id="UP000610124">
    <property type="component" value="Unassembled WGS sequence"/>
</dbReference>
<comment type="caution">
    <text evidence="3">The sequence shown here is derived from an EMBL/GenBank/DDBJ whole genome shotgun (WGS) entry which is preliminary data.</text>
</comment>
<dbReference type="InterPro" id="IPR009937">
    <property type="entry name" value="Phage_holin_3_6"/>
</dbReference>
<keyword evidence="1" id="KW-1133">Transmembrane helix</keyword>
<dbReference type="AlphaFoldDB" id="A0A1E7NBR1"/>
<feature type="transmembrane region" description="Helical" evidence="1">
    <location>
        <begin position="93"/>
        <end position="117"/>
    </location>
</feature>
<reference evidence="2" key="5">
    <citation type="submission" date="2020-09" db="EMBL/GenBank/DDBJ databases">
        <authorList>
            <person name="Sun Q."/>
            <person name="Ohkuma M."/>
        </authorList>
    </citation>
    <scope>NUCLEOTIDE SEQUENCE</scope>
    <source>
        <strain evidence="2">JCM 4434</strain>
    </source>
</reference>
<evidence type="ECO:0000313" key="5">
    <source>
        <dbReference type="Proteomes" id="UP000610124"/>
    </source>
</evidence>
<reference evidence="3 4" key="2">
    <citation type="submission" date="2014-07" db="EMBL/GenBank/DDBJ databases">
        <authorList>
            <person name="Zhang J.E."/>
            <person name="Yang H."/>
            <person name="Guo J."/>
            <person name="Deng Z."/>
            <person name="Luo H."/>
            <person name="Luo M."/>
            <person name="Zhao B."/>
        </authorList>
    </citation>
    <scope>NUCLEOTIDE SEQUENCE [LARGE SCALE GENOMIC DNA]</scope>
    <source>
        <strain evidence="3">ATCC 10762</strain>
        <strain evidence="4">ATCC 10762 / DSM 40127 / CCM 3239 / JCM 4008 / LMG 5968 / NBRC 12843 / NCIMB 8234 / A-377</strain>
    </source>
</reference>
<dbReference type="OrthoDB" id="5150146at2"/>
<accession>A0A8H9HKH6</accession>